<organism evidence="1 2">
    <name type="scientific">Streptosporangium canum</name>
    <dbReference type="NCBI Taxonomy" id="324952"/>
    <lineage>
        <taxon>Bacteria</taxon>
        <taxon>Bacillati</taxon>
        <taxon>Actinomycetota</taxon>
        <taxon>Actinomycetes</taxon>
        <taxon>Streptosporangiales</taxon>
        <taxon>Streptosporangiaceae</taxon>
        <taxon>Streptosporangium</taxon>
    </lineage>
</organism>
<gene>
    <name evidence="1" type="ORF">SAMN05216275_10457</name>
</gene>
<protein>
    <submittedName>
        <fullName evidence="1">Uncharacterized protein</fullName>
    </submittedName>
</protein>
<dbReference type="EMBL" id="FOQY01000004">
    <property type="protein sequence ID" value="SFI60964.1"/>
    <property type="molecule type" value="Genomic_DNA"/>
</dbReference>
<evidence type="ECO:0000313" key="2">
    <source>
        <dbReference type="Proteomes" id="UP000199111"/>
    </source>
</evidence>
<dbReference type="Proteomes" id="UP000199111">
    <property type="component" value="Unassembled WGS sequence"/>
</dbReference>
<reference evidence="2" key="1">
    <citation type="submission" date="2016-10" db="EMBL/GenBank/DDBJ databases">
        <authorList>
            <person name="Varghese N."/>
            <person name="Submissions S."/>
        </authorList>
    </citation>
    <scope>NUCLEOTIDE SEQUENCE [LARGE SCALE GENOMIC DNA]</scope>
    <source>
        <strain evidence="2">CGMCC 4.2126</strain>
    </source>
</reference>
<dbReference type="AlphaFoldDB" id="A0A1I3JLB4"/>
<accession>A0A1I3JLB4</accession>
<proteinExistence type="predicted"/>
<dbReference type="GeneID" id="96297245"/>
<keyword evidence="2" id="KW-1185">Reference proteome</keyword>
<dbReference type="RefSeq" id="WP_093886214.1">
    <property type="nucleotide sequence ID" value="NZ_FOQY01000004.1"/>
</dbReference>
<sequence>MVVEPVTGNLTIRTEVYDDQATVGVQYTGAEEWYDVEGSPLPVAAGAERQLHRAILEAVKKGLPGGLTGTELRGRDRSSP</sequence>
<name>A0A1I3JLB4_9ACTN</name>
<evidence type="ECO:0000313" key="1">
    <source>
        <dbReference type="EMBL" id="SFI60964.1"/>
    </source>
</evidence>